<proteinExistence type="predicted"/>
<dbReference type="Pfam" id="PF08011">
    <property type="entry name" value="PDDEXK_9"/>
    <property type="match status" value="1"/>
</dbReference>
<dbReference type="PATRIC" id="fig|1432052.4.peg.371"/>
<dbReference type="InterPro" id="IPR012547">
    <property type="entry name" value="PDDEXK_9"/>
</dbReference>
<evidence type="ECO:0000313" key="2">
    <source>
        <dbReference type="EMBL" id="ODM08707.1"/>
    </source>
</evidence>
<evidence type="ECO:0000259" key="1">
    <source>
        <dbReference type="Pfam" id="PF09820"/>
    </source>
</evidence>
<protein>
    <submittedName>
        <fullName evidence="2">Putative AAA-ATPase</fullName>
    </submittedName>
</protein>
<dbReference type="EMBL" id="MCGH01000001">
    <property type="protein sequence ID" value="ODM08707.1"/>
    <property type="molecule type" value="Genomic_DNA"/>
</dbReference>
<dbReference type="InterPro" id="IPR018631">
    <property type="entry name" value="AAA-ATPase-like_dom"/>
</dbReference>
<dbReference type="PANTHER" id="PTHR34825:SF1">
    <property type="entry name" value="AAA-ATPASE-LIKE DOMAIN-CONTAINING PROTEIN"/>
    <property type="match status" value="1"/>
</dbReference>
<gene>
    <name evidence="2" type="ORF">BEI61_00336</name>
</gene>
<evidence type="ECO:0000313" key="3">
    <source>
        <dbReference type="Proteomes" id="UP000094067"/>
    </source>
</evidence>
<dbReference type="InterPro" id="IPR027417">
    <property type="entry name" value="P-loop_NTPase"/>
</dbReference>
<organism evidence="2 3">
    <name type="scientific">Eisenbergiella tayi</name>
    <dbReference type="NCBI Taxonomy" id="1432052"/>
    <lineage>
        <taxon>Bacteria</taxon>
        <taxon>Bacillati</taxon>
        <taxon>Bacillota</taxon>
        <taxon>Clostridia</taxon>
        <taxon>Lachnospirales</taxon>
        <taxon>Lachnospiraceae</taxon>
        <taxon>Eisenbergiella</taxon>
    </lineage>
</organism>
<dbReference type="AlphaFoldDB" id="A0A1E3AJ49"/>
<dbReference type="Pfam" id="PF09820">
    <property type="entry name" value="AAA-ATPase_like"/>
    <property type="match status" value="1"/>
</dbReference>
<accession>A0A1E3AJ49</accession>
<feature type="domain" description="AAA-ATPase-like" evidence="1">
    <location>
        <begin position="10"/>
        <end position="234"/>
    </location>
</feature>
<comment type="caution">
    <text evidence="2">The sequence shown here is derived from an EMBL/GenBank/DDBJ whole genome shotgun (WGS) entry which is preliminary data.</text>
</comment>
<dbReference type="Gene3D" id="3.40.50.300">
    <property type="entry name" value="P-loop containing nucleotide triphosphate hydrolases"/>
    <property type="match status" value="1"/>
</dbReference>
<dbReference type="PANTHER" id="PTHR34825">
    <property type="entry name" value="CONSERVED PROTEIN, WITH A WEAK D-GALACTARATE DEHYDRATASE/ALTRONATE HYDROLASE DOMAIN"/>
    <property type="match status" value="1"/>
</dbReference>
<dbReference type="Proteomes" id="UP000094067">
    <property type="component" value="Unassembled WGS sequence"/>
</dbReference>
<sequence length="572" mass="66098">MQYMSNIVFPLGIDSFEKIRTEGYYYIDKTEIIAELLRKTFEVNLITRPRRFGKTLAMDTMASFFDIRKDTRKLFSGLHIEKYKEICGKWQNQWPVLFLSLKEVDDKTFDQATKKLAVNISDLYKEHTYLLKSNKVDPADAELFNKIRYQKADSVDIQNALYILMRMMQAYFGKQVIVLIDEYDVPLAKASKNGFYDDMLNVVRGLLGKTLKTNPFLKFAVITGCLRIAQESIFTGTNNFVSDTITGERFNEYFGFTEEDVHKLLQDTGYGKHFDEIKYWYNGYRFGSIDIYCPWDVLNHVNALQDNPDTEPKSYWEDTSHNGILRVFIELANSEERQDLAVNDKFEALLGGDCIEEPIEQNLTYDTLHSSESNLWSLLYLTGYLTQAAPISLQDSAPVENGRFLLKIPNEEVKLIFRKTVVEWFHAKVATVDRSELFRAMWEGNAQKATVILSDLLFNTISYHDYKEDFYHAFIAGVFTGAGYYVESNKEHGTGRTDIVVRDRSSRRVMIIEAKRANAPDLLEAGCRDAVRQIDDRRYAAEFVKGYRSVICYGIAFYNKECLVMKFGTAEN</sequence>
<name>A0A1E3AJ49_9FIRM</name>
<reference evidence="2 3" key="1">
    <citation type="submission" date="2016-07" db="EMBL/GenBank/DDBJ databases">
        <title>Characterization of isolates of Eisenbergiella tayi derived from blood cultures, using whole genome sequencing.</title>
        <authorList>
            <person name="Burdz T."/>
            <person name="Wiebe D."/>
            <person name="Huynh C."/>
            <person name="Bernard K."/>
        </authorList>
    </citation>
    <scope>NUCLEOTIDE SEQUENCE [LARGE SCALE GENOMIC DNA]</scope>
    <source>
        <strain evidence="2 3">NML 110608</strain>
    </source>
</reference>